<dbReference type="OrthoDB" id="9771783at2"/>
<accession>A0A2W2ATK1</accession>
<feature type="compositionally biased region" description="Basic and acidic residues" evidence="1">
    <location>
        <begin position="377"/>
        <end position="389"/>
    </location>
</feature>
<dbReference type="RefSeq" id="WP_111000419.1">
    <property type="nucleotide sequence ID" value="NZ_QKTW01000025.1"/>
</dbReference>
<keyword evidence="3" id="KW-1185">Reference proteome</keyword>
<proteinExistence type="predicted"/>
<dbReference type="Proteomes" id="UP000248745">
    <property type="component" value="Unassembled WGS sequence"/>
</dbReference>
<organism evidence="2 3">
    <name type="scientific">Taibaiella soli</name>
    <dbReference type="NCBI Taxonomy" id="1649169"/>
    <lineage>
        <taxon>Bacteria</taxon>
        <taxon>Pseudomonadati</taxon>
        <taxon>Bacteroidota</taxon>
        <taxon>Chitinophagia</taxon>
        <taxon>Chitinophagales</taxon>
        <taxon>Chitinophagaceae</taxon>
        <taxon>Taibaiella</taxon>
    </lineage>
</organism>
<comment type="caution">
    <text evidence="2">The sequence shown here is derived from an EMBL/GenBank/DDBJ whole genome shotgun (WGS) entry which is preliminary data.</text>
</comment>
<evidence type="ECO:0000256" key="1">
    <source>
        <dbReference type="SAM" id="MobiDB-lite"/>
    </source>
</evidence>
<dbReference type="Pfam" id="PF05359">
    <property type="entry name" value="DUF748"/>
    <property type="match status" value="1"/>
</dbReference>
<dbReference type="InterPro" id="IPR008023">
    <property type="entry name" value="DUF748"/>
</dbReference>
<gene>
    <name evidence="2" type="ORF">DN068_18420</name>
</gene>
<evidence type="ECO:0000313" key="2">
    <source>
        <dbReference type="EMBL" id="PZF71274.1"/>
    </source>
</evidence>
<protein>
    <recommendedName>
        <fullName evidence="4">DUF748 domain-containing protein</fullName>
    </recommendedName>
</protein>
<reference evidence="2 3" key="1">
    <citation type="submission" date="2018-06" db="EMBL/GenBank/DDBJ databases">
        <title>Mucibacter soli gen. nov., sp. nov., a new member of the family Chitinophagaceae producing mucin.</title>
        <authorList>
            <person name="Kim M.-K."/>
            <person name="Park S."/>
            <person name="Kim T.-S."/>
            <person name="Joung Y."/>
            <person name="Han J.-H."/>
            <person name="Kim S.B."/>
        </authorList>
    </citation>
    <scope>NUCLEOTIDE SEQUENCE [LARGE SCALE GENOMIC DNA]</scope>
    <source>
        <strain evidence="2 3">R1-15</strain>
    </source>
</reference>
<dbReference type="EMBL" id="QKTW01000025">
    <property type="protein sequence ID" value="PZF71274.1"/>
    <property type="molecule type" value="Genomic_DNA"/>
</dbReference>
<feature type="region of interest" description="Disordered" evidence="1">
    <location>
        <begin position="369"/>
        <end position="389"/>
    </location>
</feature>
<evidence type="ECO:0008006" key="4">
    <source>
        <dbReference type="Google" id="ProtNLM"/>
    </source>
</evidence>
<dbReference type="AlphaFoldDB" id="A0A2W2ATK1"/>
<evidence type="ECO:0000313" key="3">
    <source>
        <dbReference type="Proteomes" id="UP000248745"/>
    </source>
</evidence>
<sequence length="389" mass="44679">MARKMKRGYTIALIVVVLLIVFRLLLPTIVLHYANNKLSHMHGYYGHVRDIDISLYRGAYQIKDIYINKMDSTTGKQTEFFKAVKIDLSIEWHALFNRRLVGELIFFQPTVIFTKDKVEVKHVVADKDDFRKILRDFMPLKVNRFEVNDGSIHYKDPNATPAVDIFLHKTFVLAHNLSNATRDRTKLPADMEASAEVYSGTLKMNMKLNPLANDAAFDLNLTMTGANLVALNDFFKAYGNFDVSKGTLGLYTEFAAENGKYKGYVKPIIKDLKVYGPQDRSKSFLQQAWEVIIGTAAKVLTNQRKDQIATKVEIEGRFHEEHTDVLEAIFQLLRNAFIQALMPSIDNEINLQSVETKQPEDKRNFLQRLFGKKHKDKQKDKDDSPNKKQ</sequence>
<name>A0A2W2ATK1_9BACT</name>